<feature type="binding site" evidence="5">
    <location>
        <position position="64"/>
    </location>
    <ligand>
        <name>FAD</name>
        <dbReference type="ChEBI" id="CHEBI:57692"/>
    </ligand>
</feature>
<keyword evidence="4 5" id="KW-0274">FAD</keyword>
<evidence type="ECO:0000313" key="8">
    <source>
        <dbReference type="Proteomes" id="UP000467249"/>
    </source>
</evidence>
<evidence type="ECO:0000259" key="6">
    <source>
        <dbReference type="PROSITE" id="PS00624"/>
    </source>
</evidence>
<dbReference type="PANTHER" id="PTHR11552">
    <property type="entry name" value="GLUCOSE-METHANOL-CHOLINE GMC OXIDOREDUCTASE"/>
    <property type="match status" value="1"/>
</dbReference>
<organism evidence="7 8">
    <name type="scientific">Mycolicibacterium anyangense</name>
    <dbReference type="NCBI Taxonomy" id="1431246"/>
    <lineage>
        <taxon>Bacteria</taxon>
        <taxon>Bacillati</taxon>
        <taxon>Actinomycetota</taxon>
        <taxon>Actinomycetes</taxon>
        <taxon>Mycobacteriales</taxon>
        <taxon>Mycobacteriaceae</taxon>
        <taxon>Mycolicibacterium</taxon>
    </lineage>
</organism>
<evidence type="ECO:0000313" key="7">
    <source>
        <dbReference type="EMBL" id="BBZ77290.1"/>
    </source>
</evidence>
<dbReference type="InterPro" id="IPR036188">
    <property type="entry name" value="FAD/NAD-bd_sf"/>
</dbReference>
<keyword evidence="3" id="KW-0285">Flavoprotein</keyword>
<sequence length="478" mass="51033">MLAARLSEDPLMSVTLLESGPIDNYGAEVRDPRRAHEVWSTLANSTVTTMAHPTGVIPMVSGNVLGGTSAVNYLATIRGQPQDYDGWEQAGLDGWGWRDVRQYFIAAESDLDFPDAPIHGNRGPLSVSRWRSEENSTFQRAFAEGMREIGVPSVGDVNDPDQLPGIGAFPATLDSSRQRLTVSAAYLTEQVRGRANLTIRPHSPVSTIIIEGGKAVGVNLESGETLTADEVIVSAGAIGSPTLLMRSGIGPRDELEARGIAVHANLPVGLTMSDHLGTALRYHHDGPTEMLGGPAQTVLVGSSNGREIDYHVFPSPSPDLTRPGDFLLLAYVLKSTGQGRVELAQDPQAPPVVTAPPLPDDVDIRLGHAFQRIADWEQSSAFRDFGCRPAEPHDLVSPTAVRDALARIIISYGHMVGTCPMGQVLDSECQVRGVSGLRVVDASAMPTIPAGNTYLGCVMVAERVSALMTAANQASRRN</sequence>
<gene>
    <name evidence="7" type="primary">betA</name>
    <name evidence="7" type="ORF">MANY_26270</name>
</gene>
<dbReference type="Pfam" id="PF00732">
    <property type="entry name" value="GMC_oxred_N"/>
    <property type="match status" value="1"/>
</dbReference>
<dbReference type="PROSITE" id="PS00624">
    <property type="entry name" value="GMC_OXRED_2"/>
    <property type="match status" value="1"/>
</dbReference>
<dbReference type="KEGG" id="many:MANY_26270"/>
<dbReference type="AlphaFoldDB" id="A0A6N4W5Q1"/>
<dbReference type="InterPro" id="IPR012132">
    <property type="entry name" value="GMC_OxRdtase"/>
</dbReference>
<proteinExistence type="inferred from homology"/>
<evidence type="ECO:0000256" key="4">
    <source>
        <dbReference type="ARBA" id="ARBA00022827"/>
    </source>
</evidence>
<evidence type="ECO:0000256" key="1">
    <source>
        <dbReference type="ARBA" id="ARBA00001974"/>
    </source>
</evidence>
<name>A0A6N4W5Q1_9MYCO</name>
<dbReference type="Pfam" id="PF05199">
    <property type="entry name" value="GMC_oxred_C"/>
    <property type="match status" value="1"/>
</dbReference>
<dbReference type="PANTHER" id="PTHR11552:SF147">
    <property type="entry name" value="CHOLINE DEHYDROGENASE, MITOCHONDRIAL"/>
    <property type="match status" value="1"/>
</dbReference>
<reference evidence="7 8" key="1">
    <citation type="journal article" date="2019" name="Emerg. Microbes Infect.">
        <title>Comprehensive subspecies identification of 175 nontuberculous mycobacteria species based on 7547 genomic profiles.</title>
        <authorList>
            <person name="Matsumoto Y."/>
            <person name="Kinjo T."/>
            <person name="Motooka D."/>
            <person name="Nabeya D."/>
            <person name="Jung N."/>
            <person name="Uechi K."/>
            <person name="Horii T."/>
            <person name="Iida T."/>
            <person name="Fujita J."/>
            <person name="Nakamura S."/>
        </authorList>
    </citation>
    <scope>NUCLEOTIDE SEQUENCE [LARGE SCALE GENOMIC DNA]</scope>
    <source>
        <strain evidence="7 8">JCM 30275</strain>
    </source>
</reference>
<dbReference type="InterPro" id="IPR007867">
    <property type="entry name" value="GMC_OxRtase_C"/>
</dbReference>
<dbReference type="Gene3D" id="3.30.410.40">
    <property type="match status" value="1"/>
</dbReference>
<feature type="binding site" evidence="5">
    <location>
        <position position="205"/>
    </location>
    <ligand>
        <name>FAD</name>
        <dbReference type="ChEBI" id="CHEBI:57692"/>
    </ligand>
</feature>
<comment type="similarity">
    <text evidence="2">Belongs to the GMC oxidoreductase family.</text>
</comment>
<dbReference type="EMBL" id="AP022620">
    <property type="protein sequence ID" value="BBZ77290.1"/>
    <property type="molecule type" value="Genomic_DNA"/>
</dbReference>
<protein>
    <submittedName>
        <fullName evidence="7">Choline dehydrogenase</fullName>
    </submittedName>
</protein>
<evidence type="ECO:0000256" key="2">
    <source>
        <dbReference type="ARBA" id="ARBA00010790"/>
    </source>
</evidence>
<evidence type="ECO:0000256" key="3">
    <source>
        <dbReference type="ARBA" id="ARBA00022630"/>
    </source>
</evidence>
<dbReference type="Proteomes" id="UP000467249">
    <property type="component" value="Chromosome"/>
</dbReference>
<dbReference type="SUPFAM" id="SSF51905">
    <property type="entry name" value="FAD/NAD(P)-binding domain"/>
    <property type="match status" value="1"/>
</dbReference>
<feature type="binding site" evidence="5">
    <location>
        <position position="412"/>
    </location>
    <ligand>
        <name>substrate</name>
    </ligand>
</feature>
<dbReference type="Gene3D" id="3.50.50.60">
    <property type="entry name" value="FAD/NAD(P)-binding domain"/>
    <property type="match status" value="1"/>
</dbReference>
<keyword evidence="8" id="KW-1185">Reference proteome</keyword>
<dbReference type="GO" id="GO:0016614">
    <property type="term" value="F:oxidoreductase activity, acting on CH-OH group of donors"/>
    <property type="evidence" value="ECO:0007669"/>
    <property type="project" value="InterPro"/>
</dbReference>
<comment type="cofactor">
    <cofactor evidence="1 5">
        <name>FAD</name>
        <dbReference type="ChEBI" id="CHEBI:57692"/>
    </cofactor>
</comment>
<feature type="binding site" evidence="5">
    <location>
        <position position="68"/>
    </location>
    <ligand>
        <name>FAD</name>
        <dbReference type="ChEBI" id="CHEBI:57692"/>
    </ligand>
</feature>
<dbReference type="GO" id="GO:0050660">
    <property type="term" value="F:flavin adenine dinucleotide binding"/>
    <property type="evidence" value="ECO:0007669"/>
    <property type="project" value="InterPro"/>
</dbReference>
<evidence type="ECO:0000256" key="5">
    <source>
        <dbReference type="PIRSR" id="PIRSR000137-2"/>
    </source>
</evidence>
<feature type="domain" description="Glucose-methanol-choline oxidoreductase N-terminal" evidence="6">
    <location>
        <begin position="236"/>
        <end position="250"/>
    </location>
</feature>
<dbReference type="PIRSF" id="PIRSF000137">
    <property type="entry name" value="Alcohol_oxidase"/>
    <property type="match status" value="1"/>
</dbReference>
<accession>A0A6N4W5Q1</accession>
<dbReference type="InterPro" id="IPR000172">
    <property type="entry name" value="GMC_OxRdtase_N"/>
</dbReference>